<dbReference type="HOGENOM" id="CLU_001570_14_11_1"/>
<evidence type="ECO:0000256" key="4">
    <source>
        <dbReference type="ARBA" id="ARBA00022723"/>
    </source>
</evidence>
<dbReference type="PANTHER" id="PTHR24305:SF210">
    <property type="entry name" value="CYTOCHROME P450 MONOOXYGENASE ASQL-RELATED"/>
    <property type="match status" value="1"/>
</dbReference>
<dbReference type="GeneID" id="25281837"/>
<name>A0A072PBU1_9EURO</name>
<dbReference type="Pfam" id="PF00067">
    <property type="entry name" value="p450"/>
    <property type="match status" value="1"/>
</dbReference>
<dbReference type="GO" id="GO:0004497">
    <property type="term" value="F:monooxygenase activity"/>
    <property type="evidence" value="ECO:0007669"/>
    <property type="project" value="UniProtKB-KW"/>
</dbReference>
<dbReference type="InterPro" id="IPR001128">
    <property type="entry name" value="Cyt_P450"/>
</dbReference>
<dbReference type="OrthoDB" id="1470350at2759"/>
<reference evidence="10 11" key="1">
    <citation type="submission" date="2013-03" db="EMBL/GenBank/DDBJ databases">
        <title>The Genome Sequence of Exophiala aquamarina CBS 119918.</title>
        <authorList>
            <consortium name="The Broad Institute Genomics Platform"/>
            <person name="Cuomo C."/>
            <person name="de Hoog S."/>
            <person name="Gorbushina A."/>
            <person name="Walker B."/>
            <person name="Young S.K."/>
            <person name="Zeng Q."/>
            <person name="Gargeya S."/>
            <person name="Fitzgerald M."/>
            <person name="Haas B."/>
            <person name="Abouelleil A."/>
            <person name="Allen A.W."/>
            <person name="Alvarado L."/>
            <person name="Arachchi H.M."/>
            <person name="Berlin A.M."/>
            <person name="Chapman S.B."/>
            <person name="Gainer-Dewar J."/>
            <person name="Goldberg J."/>
            <person name="Griggs A."/>
            <person name="Gujja S."/>
            <person name="Hansen M."/>
            <person name="Howarth C."/>
            <person name="Imamovic A."/>
            <person name="Ireland A."/>
            <person name="Larimer J."/>
            <person name="McCowan C."/>
            <person name="Murphy C."/>
            <person name="Pearson M."/>
            <person name="Poon T.W."/>
            <person name="Priest M."/>
            <person name="Roberts A."/>
            <person name="Saif S."/>
            <person name="Shea T."/>
            <person name="Sisk P."/>
            <person name="Sykes S."/>
            <person name="Wortman J."/>
            <person name="Nusbaum C."/>
            <person name="Birren B."/>
        </authorList>
    </citation>
    <scope>NUCLEOTIDE SEQUENCE [LARGE SCALE GENOMIC DNA]</scope>
    <source>
        <strain evidence="10 11">CBS 119918</strain>
    </source>
</reference>
<dbReference type="InterPro" id="IPR017972">
    <property type="entry name" value="Cyt_P450_CS"/>
</dbReference>
<dbReference type="PANTHER" id="PTHR24305">
    <property type="entry name" value="CYTOCHROME P450"/>
    <property type="match status" value="1"/>
</dbReference>
<dbReference type="GO" id="GO:0020037">
    <property type="term" value="F:heme binding"/>
    <property type="evidence" value="ECO:0007669"/>
    <property type="project" value="InterPro"/>
</dbReference>
<dbReference type="Proteomes" id="UP000027920">
    <property type="component" value="Unassembled WGS sequence"/>
</dbReference>
<dbReference type="CDD" id="cd11058">
    <property type="entry name" value="CYP60B-like"/>
    <property type="match status" value="1"/>
</dbReference>
<comment type="caution">
    <text evidence="10">The sequence shown here is derived from an EMBL/GenBank/DDBJ whole genome shotgun (WGS) entry which is preliminary data.</text>
</comment>
<evidence type="ECO:0000256" key="3">
    <source>
        <dbReference type="ARBA" id="ARBA00022617"/>
    </source>
</evidence>
<dbReference type="InterPro" id="IPR002401">
    <property type="entry name" value="Cyt_P450_E_grp-I"/>
</dbReference>
<dbReference type="GO" id="GO:0005506">
    <property type="term" value="F:iron ion binding"/>
    <property type="evidence" value="ECO:0007669"/>
    <property type="project" value="InterPro"/>
</dbReference>
<evidence type="ECO:0008006" key="12">
    <source>
        <dbReference type="Google" id="ProtNLM"/>
    </source>
</evidence>
<keyword evidence="3 8" id="KW-0349">Heme</keyword>
<evidence type="ECO:0000256" key="6">
    <source>
        <dbReference type="ARBA" id="ARBA00023004"/>
    </source>
</evidence>
<dbReference type="InterPro" id="IPR036396">
    <property type="entry name" value="Cyt_P450_sf"/>
</dbReference>
<comment type="cofactor">
    <cofactor evidence="1 8">
        <name>heme</name>
        <dbReference type="ChEBI" id="CHEBI:30413"/>
    </cofactor>
</comment>
<accession>A0A072PBU1</accession>
<proteinExistence type="inferred from homology"/>
<dbReference type="SUPFAM" id="SSF48264">
    <property type="entry name" value="Cytochrome P450"/>
    <property type="match status" value="1"/>
</dbReference>
<evidence type="ECO:0000256" key="9">
    <source>
        <dbReference type="RuleBase" id="RU000461"/>
    </source>
</evidence>
<evidence type="ECO:0000256" key="8">
    <source>
        <dbReference type="PIRSR" id="PIRSR602401-1"/>
    </source>
</evidence>
<dbReference type="VEuPathDB" id="FungiDB:A1O9_06923"/>
<evidence type="ECO:0000256" key="7">
    <source>
        <dbReference type="ARBA" id="ARBA00023033"/>
    </source>
</evidence>
<dbReference type="PRINTS" id="PR00463">
    <property type="entry name" value="EP450I"/>
</dbReference>
<evidence type="ECO:0000313" key="11">
    <source>
        <dbReference type="Proteomes" id="UP000027920"/>
    </source>
</evidence>
<dbReference type="EMBL" id="AMGV01000005">
    <property type="protein sequence ID" value="KEF56733.1"/>
    <property type="molecule type" value="Genomic_DNA"/>
</dbReference>
<evidence type="ECO:0000256" key="2">
    <source>
        <dbReference type="ARBA" id="ARBA00010617"/>
    </source>
</evidence>
<dbReference type="RefSeq" id="XP_013259323.1">
    <property type="nucleotide sequence ID" value="XM_013403869.1"/>
</dbReference>
<organism evidence="10 11">
    <name type="scientific">Exophiala aquamarina CBS 119918</name>
    <dbReference type="NCBI Taxonomy" id="1182545"/>
    <lineage>
        <taxon>Eukaryota</taxon>
        <taxon>Fungi</taxon>
        <taxon>Dikarya</taxon>
        <taxon>Ascomycota</taxon>
        <taxon>Pezizomycotina</taxon>
        <taxon>Eurotiomycetes</taxon>
        <taxon>Chaetothyriomycetidae</taxon>
        <taxon>Chaetothyriales</taxon>
        <taxon>Herpotrichiellaceae</taxon>
        <taxon>Exophiala</taxon>
    </lineage>
</organism>
<keyword evidence="11" id="KW-1185">Reference proteome</keyword>
<protein>
    <recommendedName>
        <fullName evidence="12">Cytochrome P450 oxidoreductase</fullName>
    </recommendedName>
</protein>
<keyword evidence="7 9" id="KW-0503">Monooxygenase</keyword>
<gene>
    <name evidence="10" type="ORF">A1O9_06923</name>
</gene>
<evidence type="ECO:0000256" key="1">
    <source>
        <dbReference type="ARBA" id="ARBA00001971"/>
    </source>
</evidence>
<dbReference type="PRINTS" id="PR00385">
    <property type="entry name" value="P450"/>
</dbReference>
<sequence>MLTISVQVFTYTIVLAVYRLYFHPLSIFPGPKINALSSIPAIRALLRGRLPMENKVLHDIYGSVVRVSPNELSFNTAGAWDDIYGHRPGHKNMHKSSIHVGAIDPLPNASTLTMADDETHARQRRALSHAFSQQALAEQEGILLVYVNMFINKLGDMCDKEQSFNLVNWYNFTTFDIIGDLAFGEPFGCLEKGKFHEWVALIYETVKAGAMEQATRRFAEPGSTIQDLLVNLIPKDKKQKRRDHLAWSQNKVLRRLENSKLQHKDFIWYILDQQKRGSISQNEVIVNGALFIVAGSETTANELSGLTARLLKNPRVYKKLTEEIRGNFRNENEMTDSNLAKLPYLSACLSEGLRIHPPLPTALMRTVPQQGDTIDGHWVPGGTHVGVCAWAATHSFENFKNADEFIPERWIDAEYDGDAKRASQPFSTGPRGCIGRHLSYMEMRLILGRLLWHFDLVSADGSPQWSPEGEMKYMKAYNTWEKPDLNVVLKRVQR</sequence>
<dbReference type="AlphaFoldDB" id="A0A072PBU1"/>
<keyword evidence="5 9" id="KW-0560">Oxidoreductase</keyword>
<dbReference type="PROSITE" id="PS00086">
    <property type="entry name" value="CYTOCHROME_P450"/>
    <property type="match status" value="1"/>
</dbReference>
<dbReference type="STRING" id="1182545.A0A072PBU1"/>
<dbReference type="GO" id="GO:0016705">
    <property type="term" value="F:oxidoreductase activity, acting on paired donors, with incorporation or reduction of molecular oxygen"/>
    <property type="evidence" value="ECO:0007669"/>
    <property type="project" value="InterPro"/>
</dbReference>
<keyword evidence="6 8" id="KW-0408">Iron</keyword>
<comment type="similarity">
    <text evidence="2 9">Belongs to the cytochrome P450 family.</text>
</comment>
<dbReference type="Gene3D" id="1.10.630.10">
    <property type="entry name" value="Cytochrome P450"/>
    <property type="match status" value="1"/>
</dbReference>
<evidence type="ECO:0000313" key="10">
    <source>
        <dbReference type="EMBL" id="KEF56733.1"/>
    </source>
</evidence>
<keyword evidence="4 8" id="KW-0479">Metal-binding</keyword>
<evidence type="ECO:0000256" key="5">
    <source>
        <dbReference type="ARBA" id="ARBA00023002"/>
    </source>
</evidence>
<feature type="binding site" description="axial binding residue" evidence="8">
    <location>
        <position position="433"/>
    </location>
    <ligand>
        <name>heme</name>
        <dbReference type="ChEBI" id="CHEBI:30413"/>
    </ligand>
    <ligandPart>
        <name>Fe</name>
        <dbReference type="ChEBI" id="CHEBI:18248"/>
    </ligandPart>
</feature>
<dbReference type="InterPro" id="IPR050121">
    <property type="entry name" value="Cytochrome_P450_monoxygenase"/>
</dbReference>